<keyword evidence="1" id="KW-0732">Signal</keyword>
<keyword evidence="3" id="KW-0121">Carboxypeptidase</keyword>
<accession>A0A8B4S6C6</accession>
<evidence type="ECO:0000313" key="4">
    <source>
        <dbReference type="Proteomes" id="UP000255070"/>
    </source>
</evidence>
<dbReference type="Proteomes" id="UP000255070">
    <property type="component" value="Unassembled WGS sequence"/>
</dbReference>
<protein>
    <submittedName>
        <fullName evidence="3">Beta-lactamase/D-alanine carboxypeptidase</fullName>
    </submittedName>
</protein>
<evidence type="ECO:0000256" key="1">
    <source>
        <dbReference type="SAM" id="SignalP"/>
    </source>
</evidence>
<dbReference type="PANTHER" id="PTHR43283:SF7">
    <property type="entry name" value="BETA-LACTAMASE-RELATED DOMAIN-CONTAINING PROTEIN"/>
    <property type="match status" value="1"/>
</dbReference>
<keyword evidence="3" id="KW-0645">Protease</keyword>
<feature type="domain" description="Beta-lactamase-related" evidence="2">
    <location>
        <begin position="84"/>
        <end position="384"/>
    </location>
</feature>
<reference evidence="3 4" key="1">
    <citation type="submission" date="2018-06" db="EMBL/GenBank/DDBJ databases">
        <authorList>
            <consortium name="Pathogen Informatics"/>
            <person name="Doyle S."/>
        </authorList>
    </citation>
    <scope>NUCLEOTIDE SEQUENCE [LARGE SCALE GENOMIC DNA]</scope>
    <source>
        <strain evidence="3 4">NCTC10698</strain>
    </source>
</reference>
<keyword evidence="4" id="KW-1185">Reference proteome</keyword>
<dbReference type="Gene3D" id="3.40.710.10">
    <property type="entry name" value="DD-peptidase/beta-lactamase superfamily"/>
    <property type="match status" value="1"/>
</dbReference>
<dbReference type="SUPFAM" id="SSF56601">
    <property type="entry name" value="beta-lactamase/transpeptidase-like"/>
    <property type="match status" value="1"/>
</dbReference>
<dbReference type="InterPro" id="IPR001466">
    <property type="entry name" value="Beta-lactam-related"/>
</dbReference>
<feature type="chain" id="PRO_5032475051" evidence="1">
    <location>
        <begin position="29"/>
        <end position="394"/>
    </location>
</feature>
<dbReference type="PANTHER" id="PTHR43283">
    <property type="entry name" value="BETA-LACTAMASE-RELATED"/>
    <property type="match status" value="1"/>
</dbReference>
<feature type="signal peptide" evidence="1">
    <location>
        <begin position="1"/>
        <end position="28"/>
    </location>
</feature>
<dbReference type="GO" id="GO:0004180">
    <property type="term" value="F:carboxypeptidase activity"/>
    <property type="evidence" value="ECO:0007669"/>
    <property type="project" value="UniProtKB-KW"/>
</dbReference>
<dbReference type="EMBL" id="UFXL01000001">
    <property type="protein sequence ID" value="SUY78013.1"/>
    <property type="molecule type" value="Genomic_DNA"/>
</dbReference>
<dbReference type="GeneID" id="63998969"/>
<dbReference type="InterPro" id="IPR050789">
    <property type="entry name" value="Diverse_Enzym_Activities"/>
</dbReference>
<dbReference type="Pfam" id="PF00144">
    <property type="entry name" value="Beta-lactamase"/>
    <property type="match status" value="1"/>
</dbReference>
<name>A0A8B4S6C6_COMTE</name>
<gene>
    <name evidence="3" type="ORF">NCTC10698_02923</name>
</gene>
<dbReference type="InterPro" id="IPR012338">
    <property type="entry name" value="Beta-lactam/transpept-like"/>
</dbReference>
<comment type="caution">
    <text evidence="3">The sequence shown here is derived from an EMBL/GenBank/DDBJ whole genome shotgun (WGS) entry which is preliminary data.</text>
</comment>
<dbReference type="RefSeq" id="WP_236024180.1">
    <property type="nucleotide sequence ID" value="NZ_BBJZ01000024.1"/>
</dbReference>
<dbReference type="AlphaFoldDB" id="A0A8B4S6C6"/>
<proteinExistence type="predicted"/>
<keyword evidence="3" id="KW-0378">Hydrolase</keyword>
<organism evidence="3 4">
    <name type="scientific">Comamonas testosteroni</name>
    <name type="common">Pseudomonas testosteroni</name>
    <dbReference type="NCBI Taxonomy" id="285"/>
    <lineage>
        <taxon>Bacteria</taxon>
        <taxon>Pseudomonadati</taxon>
        <taxon>Pseudomonadota</taxon>
        <taxon>Betaproteobacteria</taxon>
        <taxon>Burkholderiales</taxon>
        <taxon>Comamonadaceae</taxon>
        <taxon>Comamonas</taxon>
    </lineage>
</organism>
<evidence type="ECO:0000313" key="3">
    <source>
        <dbReference type="EMBL" id="SUY78013.1"/>
    </source>
</evidence>
<sequence length="394" mass="43099">MNTKRCMHTLTATAIAVLSAFSVQFGYAQNNPVAGNGGASAPDDWLLTPKGPKWWYQTIPSPQPKALNVRSAKAAEQTVINEARTLMANRPAKAFALLDGDNVLHTEFKAPADANSLFFGFSMGKTVTAMAVGRAICAGKLSLQTKASELIPKLQGKALGEATVHDLLRMSSGTAQINADSTIWNKEQVQDWRVGLLNLEDLVSSDPVTQAARGVFSTYKPGEVFAYKSTDPLTLGIMVSRATNTPWNQWIQEQVLNPMGAAHAGLYVQDRAQNGLADSGMRLRLEDWMRFAVWVKESSKQQDCFGDFVRTAMSKQIANGTTPATRKNGKLFASYGYLTWTDNDIAPNTAWAVGWGGQRIGWNKGNDRMVLVFSNEEAWLGDAYVLAKNWGQLQ</sequence>
<evidence type="ECO:0000259" key="2">
    <source>
        <dbReference type="Pfam" id="PF00144"/>
    </source>
</evidence>